<accession>A0A208ZVX4</accession>
<dbReference type="Gene3D" id="1.25.40.340">
    <property type="match status" value="1"/>
</dbReference>
<dbReference type="AlphaFoldDB" id="A0A208ZVX4"/>
<dbReference type="PANTHER" id="PTHR28629">
    <property type="entry name" value="TRIOKINASE/FMN CYCLASE"/>
    <property type="match status" value="1"/>
</dbReference>
<sequence length="90" mass="9995">MVWTECSITVAIGDRTMIDALSPAFTYLVKGGRLREVAQAAREGADNICMMQKANARHPSYLNSDNLNGVKDPGAFAVERVFEKWAERFS</sequence>
<evidence type="ECO:0000313" key="5">
    <source>
        <dbReference type="Proteomes" id="UP000196440"/>
    </source>
</evidence>
<dbReference type="PANTHER" id="PTHR28629:SF4">
    <property type="entry name" value="TRIOKINASE_FMN CYCLASE"/>
    <property type="match status" value="1"/>
</dbReference>
<dbReference type="InterPro" id="IPR004007">
    <property type="entry name" value="DhaL_dom"/>
</dbReference>
<feature type="domain" description="DhaL" evidence="3">
    <location>
        <begin position="11"/>
        <end position="86"/>
    </location>
</feature>
<evidence type="ECO:0000259" key="3">
    <source>
        <dbReference type="Pfam" id="PF02734"/>
    </source>
</evidence>
<comment type="caution">
    <text evidence="4">The sequence shown here is derived from an EMBL/GenBank/DDBJ whole genome shotgun (WGS) entry which is preliminary data.</text>
</comment>
<protein>
    <recommendedName>
        <fullName evidence="3">DhaL domain-containing protein</fullName>
    </recommendedName>
</protein>
<dbReference type="InterPro" id="IPR050861">
    <property type="entry name" value="Dihydroxyacetone_Kinase"/>
</dbReference>
<proteinExistence type="predicted"/>
<reference evidence="4 5" key="1">
    <citation type="submission" date="2017-05" db="EMBL/GenBank/DDBJ databases">
        <title>Whole genome sequencing of Yersinia kristensenii.</title>
        <authorList>
            <person name="Campioni F."/>
        </authorList>
    </citation>
    <scope>NUCLEOTIDE SEQUENCE [LARGE SCALE GENOMIC DNA]</scope>
    <source>
        <strain evidence="4 5">CFSAN060536</strain>
    </source>
</reference>
<name>A0A208ZVX4_YERIN</name>
<dbReference type="GO" id="GO:0019563">
    <property type="term" value="P:glycerol catabolic process"/>
    <property type="evidence" value="ECO:0007669"/>
    <property type="project" value="TreeGrafter"/>
</dbReference>
<evidence type="ECO:0000256" key="1">
    <source>
        <dbReference type="ARBA" id="ARBA00022679"/>
    </source>
</evidence>
<dbReference type="EMBL" id="NHOI01000025">
    <property type="protein sequence ID" value="OVZ84578.1"/>
    <property type="molecule type" value="Genomic_DNA"/>
</dbReference>
<dbReference type="Proteomes" id="UP000196440">
    <property type="component" value="Unassembled WGS sequence"/>
</dbReference>
<dbReference type="GO" id="GO:0004371">
    <property type="term" value="F:glycerone kinase activity"/>
    <property type="evidence" value="ECO:0007669"/>
    <property type="project" value="InterPro"/>
</dbReference>
<keyword evidence="1" id="KW-0808">Transferase</keyword>
<dbReference type="GO" id="GO:0005829">
    <property type="term" value="C:cytosol"/>
    <property type="evidence" value="ECO:0007669"/>
    <property type="project" value="TreeGrafter"/>
</dbReference>
<organism evidence="4 5">
    <name type="scientific">Yersinia intermedia</name>
    <dbReference type="NCBI Taxonomy" id="631"/>
    <lineage>
        <taxon>Bacteria</taxon>
        <taxon>Pseudomonadati</taxon>
        <taxon>Pseudomonadota</taxon>
        <taxon>Gammaproteobacteria</taxon>
        <taxon>Enterobacterales</taxon>
        <taxon>Yersiniaceae</taxon>
        <taxon>Yersinia</taxon>
    </lineage>
</organism>
<dbReference type="InterPro" id="IPR036117">
    <property type="entry name" value="DhaL_dom_sf"/>
</dbReference>
<dbReference type="SUPFAM" id="SSF101473">
    <property type="entry name" value="DhaL-like"/>
    <property type="match status" value="1"/>
</dbReference>
<dbReference type="Pfam" id="PF02734">
    <property type="entry name" value="Dak2"/>
    <property type="match status" value="1"/>
</dbReference>
<evidence type="ECO:0000313" key="4">
    <source>
        <dbReference type="EMBL" id="OVZ84578.1"/>
    </source>
</evidence>
<evidence type="ECO:0000256" key="2">
    <source>
        <dbReference type="ARBA" id="ARBA00022777"/>
    </source>
</evidence>
<keyword evidence="2" id="KW-0418">Kinase</keyword>
<gene>
    <name evidence="4" type="ORF">CBW57_15790</name>
</gene>